<dbReference type="AlphaFoldDB" id="A0A8J2Z5M8"/>
<evidence type="ECO:0000313" key="1">
    <source>
        <dbReference type="EMBL" id="GGG02795.1"/>
    </source>
</evidence>
<gene>
    <name evidence="1" type="ORF">GCM10010995_20250</name>
</gene>
<organism evidence="1 2">
    <name type="scientific">Cysteiniphilum litorale</name>
    <dbReference type="NCBI Taxonomy" id="2056700"/>
    <lineage>
        <taxon>Bacteria</taxon>
        <taxon>Pseudomonadati</taxon>
        <taxon>Pseudomonadota</taxon>
        <taxon>Gammaproteobacteria</taxon>
        <taxon>Thiotrichales</taxon>
        <taxon>Fastidiosibacteraceae</taxon>
        <taxon>Cysteiniphilum</taxon>
    </lineage>
</organism>
<protein>
    <submittedName>
        <fullName evidence="1">Uncharacterized protein</fullName>
    </submittedName>
</protein>
<reference evidence="1" key="1">
    <citation type="journal article" date="2014" name="Int. J. Syst. Evol. Microbiol.">
        <title>Complete genome sequence of Corynebacterium casei LMG S-19264T (=DSM 44701T), isolated from a smear-ripened cheese.</title>
        <authorList>
            <consortium name="US DOE Joint Genome Institute (JGI-PGF)"/>
            <person name="Walter F."/>
            <person name="Albersmeier A."/>
            <person name="Kalinowski J."/>
            <person name="Ruckert C."/>
        </authorList>
    </citation>
    <scope>NUCLEOTIDE SEQUENCE</scope>
    <source>
        <strain evidence="1">CGMCC 1.15758</strain>
    </source>
</reference>
<dbReference type="NCBIfam" id="TIGR03353">
    <property type="entry name" value="VI_chp_4"/>
    <property type="match status" value="1"/>
</dbReference>
<reference evidence="1" key="2">
    <citation type="submission" date="2020-09" db="EMBL/GenBank/DDBJ databases">
        <authorList>
            <person name="Sun Q."/>
            <person name="Zhou Y."/>
        </authorList>
    </citation>
    <scope>NUCLEOTIDE SEQUENCE</scope>
    <source>
        <strain evidence="1">CGMCC 1.15758</strain>
    </source>
</reference>
<evidence type="ECO:0000313" key="2">
    <source>
        <dbReference type="Proteomes" id="UP000636949"/>
    </source>
</evidence>
<dbReference type="Pfam" id="PF05936">
    <property type="entry name" value="T6SS_VasE"/>
    <property type="match status" value="1"/>
</dbReference>
<keyword evidence="2" id="KW-1185">Reference proteome</keyword>
<sequence>MNIHWHNGMVLSAQAFIIDDQIKKANSNCNTLLATDLIEKDIFISLEYDESALTYNRFVINNLTLLSKTGEVITHENLKRCNPVDCFSYNLSLLDTKEENISLYLHLTKKQSLLHDTEQLEINGYQLLLDIKPTHNELLGIKLAHFRYNPNSLKWEIQQNYIPPVFYLDNLFMSPTRYAMQKLLESVQNFISKELSALAITESTTITMLNFIKQTCFYLSYELQKLQLRQMRIRICDIYEQFYRLYVQISFIKGIEKPKKLYLDFNDYYMSFQNLFDAIAEIFSLKLNHKSFINSELTNIANTYQFALDERAQLARDVFLIIKRKDLSKTLVQDDLYLASKSRLVHMKNLAVSGIALTHYKGSLNEQQVDLSVCQVFKLELNHNEWQHSINEKSLWVEVNPAFDDCILYLYLDLAQAYVEMA</sequence>
<dbReference type="EMBL" id="BMJS01000026">
    <property type="protein sequence ID" value="GGG02795.1"/>
    <property type="molecule type" value="Genomic_DNA"/>
</dbReference>
<dbReference type="RefSeq" id="WP_117003410.1">
    <property type="nucleotide sequence ID" value="NZ_BMJS01000026.1"/>
</dbReference>
<accession>A0A8J2Z5M8</accession>
<name>A0A8J2Z5M8_9GAMM</name>
<comment type="caution">
    <text evidence="1">The sequence shown here is derived from an EMBL/GenBank/DDBJ whole genome shotgun (WGS) entry which is preliminary data.</text>
</comment>
<dbReference type="InterPro" id="IPR010263">
    <property type="entry name" value="T6SS_TssK"/>
</dbReference>
<proteinExistence type="predicted"/>
<dbReference type="Proteomes" id="UP000636949">
    <property type="component" value="Unassembled WGS sequence"/>
</dbReference>